<dbReference type="CDD" id="cd02977">
    <property type="entry name" value="ArsC_family"/>
    <property type="match status" value="1"/>
</dbReference>
<dbReference type="RefSeq" id="WP_264327645.1">
    <property type="nucleotide sequence ID" value="NZ_JADEXQ010000127.1"/>
</dbReference>
<protein>
    <submittedName>
        <fullName evidence="2">Spx/MgsR family RNA polymerase-binding regulatory protein</fullName>
    </submittedName>
</protein>
<dbReference type="PROSITE" id="PS51353">
    <property type="entry name" value="ARSC"/>
    <property type="match status" value="1"/>
</dbReference>
<dbReference type="PANTHER" id="PTHR30041:SF8">
    <property type="entry name" value="PROTEIN YFFB"/>
    <property type="match status" value="1"/>
</dbReference>
<accession>A0A928VQI9</accession>
<dbReference type="SUPFAM" id="SSF52833">
    <property type="entry name" value="Thioredoxin-like"/>
    <property type="match status" value="1"/>
</dbReference>
<dbReference type="InterPro" id="IPR006660">
    <property type="entry name" value="Arsenate_reductase-like"/>
</dbReference>
<name>A0A928VQI9_9CYAN</name>
<dbReference type="Gene3D" id="3.40.30.10">
    <property type="entry name" value="Glutaredoxin"/>
    <property type="match status" value="1"/>
</dbReference>
<evidence type="ECO:0000313" key="2">
    <source>
        <dbReference type="EMBL" id="MBE9032826.1"/>
    </source>
</evidence>
<dbReference type="InterPro" id="IPR036249">
    <property type="entry name" value="Thioredoxin-like_sf"/>
</dbReference>
<sequence>MSHLKVYGIPTCSTCTKALKWLDAQSIAYEFVNTKEQPPSASQLQDWVAALGNKPLRNTSGKSYRALGDAKAQWEDADWVRAFSADAMLLKRPLFVQGDQAIFVGFRDPAKLAVALGL</sequence>
<reference evidence="2" key="1">
    <citation type="submission" date="2020-10" db="EMBL/GenBank/DDBJ databases">
        <authorList>
            <person name="Castelo-Branco R."/>
            <person name="Eusebio N."/>
            <person name="Adriana R."/>
            <person name="Vieira A."/>
            <person name="Brugerolle De Fraissinette N."/>
            <person name="Rezende De Castro R."/>
            <person name="Schneider M.P."/>
            <person name="Vasconcelos V."/>
            <person name="Leao P.N."/>
        </authorList>
    </citation>
    <scope>NUCLEOTIDE SEQUENCE</scope>
    <source>
        <strain evidence="2">LEGE 11480</strain>
    </source>
</reference>
<dbReference type="Pfam" id="PF03960">
    <property type="entry name" value="ArsC"/>
    <property type="match status" value="1"/>
</dbReference>
<evidence type="ECO:0000313" key="3">
    <source>
        <dbReference type="Proteomes" id="UP000625316"/>
    </source>
</evidence>
<gene>
    <name evidence="2" type="ORF">IQ266_24115</name>
</gene>
<dbReference type="AlphaFoldDB" id="A0A928VQI9"/>
<keyword evidence="3" id="KW-1185">Reference proteome</keyword>
<dbReference type="InterPro" id="IPR006504">
    <property type="entry name" value="Tscrpt_reg_Spx/MgsR"/>
</dbReference>
<proteinExistence type="inferred from homology"/>
<comment type="similarity">
    <text evidence="1">Belongs to the ArsC family.</text>
</comment>
<dbReference type="EMBL" id="JADEXQ010000127">
    <property type="protein sequence ID" value="MBE9032826.1"/>
    <property type="molecule type" value="Genomic_DNA"/>
</dbReference>
<dbReference type="NCBIfam" id="TIGR01617">
    <property type="entry name" value="arsC_related"/>
    <property type="match status" value="1"/>
</dbReference>
<evidence type="ECO:0000256" key="1">
    <source>
        <dbReference type="PROSITE-ProRule" id="PRU01282"/>
    </source>
</evidence>
<organism evidence="2 3">
    <name type="scientific">Romeriopsis navalis LEGE 11480</name>
    <dbReference type="NCBI Taxonomy" id="2777977"/>
    <lineage>
        <taxon>Bacteria</taxon>
        <taxon>Bacillati</taxon>
        <taxon>Cyanobacteriota</taxon>
        <taxon>Cyanophyceae</taxon>
        <taxon>Leptolyngbyales</taxon>
        <taxon>Leptolyngbyaceae</taxon>
        <taxon>Romeriopsis</taxon>
        <taxon>Romeriopsis navalis</taxon>
    </lineage>
</organism>
<comment type="caution">
    <text evidence="2">The sequence shown here is derived from an EMBL/GenBank/DDBJ whole genome shotgun (WGS) entry which is preliminary data.</text>
</comment>
<dbReference type="PANTHER" id="PTHR30041">
    <property type="entry name" value="ARSENATE REDUCTASE"/>
    <property type="match status" value="1"/>
</dbReference>
<dbReference type="Proteomes" id="UP000625316">
    <property type="component" value="Unassembled WGS sequence"/>
</dbReference>